<reference evidence="1" key="1">
    <citation type="journal article" date="2021" name="Proc. Natl. Acad. Sci. U.S.A.">
        <title>A Catalog of Tens of Thousands of Viruses from Human Metagenomes Reveals Hidden Associations with Chronic Diseases.</title>
        <authorList>
            <person name="Tisza M.J."/>
            <person name="Buck C.B."/>
        </authorList>
    </citation>
    <scope>NUCLEOTIDE SEQUENCE</scope>
    <source>
        <strain evidence="1">Ct1Jx6</strain>
    </source>
</reference>
<dbReference type="EMBL" id="BK014927">
    <property type="protein sequence ID" value="DAD83051.1"/>
    <property type="molecule type" value="Genomic_DNA"/>
</dbReference>
<sequence length="77" mass="8999">MSVIRKIKRNMARIQLWSEGKKRVNARIKLPNAPSGKIGKNTRYSSRVSNSDFALDWRKALKRRVNDLKYQQGGRRV</sequence>
<organism evidence="1">
    <name type="scientific">Caudovirales sp. ct1Jx6</name>
    <dbReference type="NCBI Taxonomy" id="2826765"/>
    <lineage>
        <taxon>Viruses</taxon>
        <taxon>Duplodnaviria</taxon>
        <taxon>Heunggongvirae</taxon>
        <taxon>Uroviricota</taxon>
        <taxon>Caudoviricetes</taxon>
    </lineage>
</organism>
<accession>A0A8S5MM84</accession>
<name>A0A8S5MM84_9CAUD</name>
<evidence type="ECO:0000313" key="1">
    <source>
        <dbReference type="EMBL" id="DAD83051.1"/>
    </source>
</evidence>
<protein>
    <submittedName>
        <fullName evidence="1">Uncharacterized protein</fullName>
    </submittedName>
</protein>
<proteinExistence type="predicted"/>